<dbReference type="Gene3D" id="2.30.30.940">
    <property type="match status" value="1"/>
</dbReference>
<dbReference type="Gene3D" id="3.40.50.300">
    <property type="entry name" value="P-loop containing nucleotide triphosphate hydrolases"/>
    <property type="match status" value="2"/>
</dbReference>
<keyword evidence="1" id="KW-0547">Nucleotide-binding</keyword>
<dbReference type="Pfam" id="PF08751">
    <property type="entry name" value="TrwC"/>
    <property type="match status" value="1"/>
</dbReference>
<dbReference type="AlphaFoldDB" id="A0A239AIL8"/>
<dbReference type="InterPro" id="IPR003593">
    <property type="entry name" value="AAA+_ATPase"/>
</dbReference>
<dbReference type="GO" id="GO:0005524">
    <property type="term" value="F:ATP binding"/>
    <property type="evidence" value="ECO:0007669"/>
    <property type="project" value="UniProtKB-KW"/>
</dbReference>
<sequence>MLSIMPSSSAVGALRYFRENLAQADYYREDHIVGRWHGIVAKQLGLEGEINPRDFEALLFNVNPNTGERLTARNSKNRRAMYDFTYNAPKSVSLIYGITKDGDVLESHREAVAMAMQEVERAIQTQMGSSKGKHYVTTANGVWGEFVHDTSRPLQKQTDQGKIFVPDVHLHSHCTMINATWSNDQNRFRAIELGNVKGQAPYFEALYHSYLAENLKAKGFEIERSGKRWEVAGISRELIEKFSGRTLQIEQVAKERGIKSAQAKSQLGRLTRNDKNSSVADHELQEVWKERLTLTELHAIMNAKGKRPNKCDDSSKGNTDLQMNAEKALDLSLEHFLERNSSIQEKRVLAYAIDLASGVVPAHFIQRALSKRENIIRAEYRTVPFVTTKEMLQSEEQMIEKATTGKATKPAMNADYEIQNAILNKGQRAAVNHVLTSQDQIMMVSGDAGVGKTTLLQEIKQGIEASGKQLFAFAPSSDASRGVLRSKGFEGAETIAKLLNSPNLQEQLKNNVMLIDESGLVGVPTMNNLFDIANNQNARVILSGDYKQHSSVEAGDALKLLEIQSGLPVARVNEIVRQQKAEKHKEVIEKLARSIGIKKNADKRQSEVVKAYDQLDNNGNIIEVSERDKRQQLIATEYAKATLEKDNDTLVVAPTHFEGKEITNAIRNVLKQQGRIGLEDMSFTRLQSKHLTNAEKSLHQNYKKDDVIEFHQNVTGFKAGQKYIVKEISDKGEILVKNDLDQHISPLPSDKNEAYSLYQKEQIEIALGDKIRITKNIKSLAGAELFNGQMYDVRGFDQSGNVALSNGQILDKNAMHFKHGFVSTSHQSQGKDAKTVLIAQSSDSFGASNDKQFYTSISRASEHCKVFTDDKLALRQAISRSGDRVSATQISELSKTQNPSVSEVGKHQYMNRVREFYETKVKPSFEHLKSTYEQRSIEKEVGRGDFGLER</sequence>
<dbReference type="NCBIfam" id="NF041492">
    <property type="entry name" value="MobF"/>
    <property type="match status" value="1"/>
</dbReference>
<dbReference type="GO" id="GO:0003678">
    <property type="term" value="F:DNA helicase activity"/>
    <property type="evidence" value="ECO:0007669"/>
    <property type="project" value="UniProtKB-ARBA"/>
</dbReference>
<dbReference type="InterPro" id="IPR050534">
    <property type="entry name" value="Coronavir_polyprotein_1ab"/>
</dbReference>
<dbReference type="InterPro" id="IPR014059">
    <property type="entry name" value="TraI/TrwC_relax"/>
</dbReference>
<dbReference type="NCBIfam" id="TIGR02686">
    <property type="entry name" value="relax_trwC"/>
    <property type="match status" value="1"/>
</dbReference>
<proteinExistence type="predicted"/>
<dbReference type="Proteomes" id="UP000198379">
    <property type="component" value="Unassembled WGS sequence"/>
</dbReference>
<evidence type="ECO:0000259" key="3">
    <source>
        <dbReference type="SMART" id="SM00382"/>
    </source>
</evidence>
<dbReference type="RefSeq" id="WP_089372237.1">
    <property type="nucleotide sequence ID" value="NZ_BMEP01000008.1"/>
</dbReference>
<protein>
    <submittedName>
        <fullName evidence="4">Conjugative relaxase domain-containing protein, TrwC/TraI family</fullName>
    </submittedName>
</protein>
<evidence type="ECO:0000313" key="5">
    <source>
        <dbReference type="Proteomes" id="UP000198379"/>
    </source>
</evidence>
<dbReference type="InterPro" id="IPR027417">
    <property type="entry name" value="P-loop_NTPase"/>
</dbReference>
<dbReference type="PANTHER" id="PTHR43788">
    <property type="entry name" value="DNA2/NAM7 HELICASE FAMILY MEMBER"/>
    <property type="match status" value="1"/>
</dbReference>
<dbReference type="InterPro" id="IPR014862">
    <property type="entry name" value="TrwC"/>
</dbReference>
<dbReference type="EMBL" id="FZNY01000004">
    <property type="protein sequence ID" value="SNR95211.1"/>
    <property type="molecule type" value="Genomic_DNA"/>
</dbReference>
<reference evidence="4 5" key="1">
    <citation type="submission" date="2017-06" db="EMBL/GenBank/DDBJ databases">
        <authorList>
            <person name="Kim H.J."/>
            <person name="Triplett B.A."/>
        </authorList>
    </citation>
    <scope>NUCLEOTIDE SEQUENCE [LARGE SCALE GENOMIC DNA]</scope>
    <source>
        <strain evidence="4 5">DSM 25597</strain>
    </source>
</reference>
<feature type="domain" description="AAA+ ATPase" evidence="3">
    <location>
        <begin position="438"/>
        <end position="582"/>
    </location>
</feature>
<dbReference type="SUPFAM" id="SSF55464">
    <property type="entry name" value="Origin of replication-binding domain, RBD-like"/>
    <property type="match status" value="1"/>
</dbReference>
<name>A0A239AIL8_9FLAO</name>
<gene>
    <name evidence="4" type="ORF">SAMN06265376_104453</name>
</gene>
<dbReference type="Pfam" id="PF13604">
    <property type="entry name" value="AAA_30"/>
    <property type="match status" value="1"/>
</dbReference>
<keyword evidence="2" id="KW-0067">ATP-binding</keyword>
<evidence type="ECO:0000313" key="4">
    <source>
        <dbReference type="EMBL" id="SNR95211.1"/>
    </source>
</evidence>
<keyword evidence="5" id="KW-1185">Reference proteome</keyword>
<organism evidence="4 5">
    <name type="scientific">Dokdonia pacifica</name>
    <dbReference type="NCBI Taxonomy" id="1627892"/>
    <lineage>
        <taxon>Bacteria</taxon>
        <taxon>Pseudomonadati</taxon>
        <taxon>Bacteroidota</taxon>
        <taxon>Flavobacteriia</taxon>
        <taxon>Flavobacteriales</taxon>
        <taxon>Flavobacteriaceae</taxon>
        <taxon>Dokdonia</taxon>
    </lineage>
</organism>
<evidence type="ECO:0000256" key="1">
    <source>
        <dbReference type="ARBA" id="ARBA00022741"/>
    </source>
</evidence>
<dbReference type="OrthoDB" id="1826980at2"/>
<dbReference type="SMART" id="SM00382">
    <property type="entry name" value="AAA"/>
    <property type="match status" value="1"/>
</dbReference>
<dbReference type="SUPFAM" id="SSF52540">
    <property type="entry name" value="P-loop containing nucleoside triphosphate hydrolases"/>
    <property type="match status" value="2"/>
</dbReference>
<evidence type="ECO:0000256" key="2">
    <source>
        <dbReference type="ARBA" id="ARBA00022840"/>
    </source>
</evidence>
<accession>A0A239AIL8</accession>
<dbReference type="PANTHER" id="PTHR43788:SF6">
    <property type="entry name" value="DNA HELICASE B"/>
    <property type="match status" value="1"/>
</dbReference>